<organism evidence="1 2">
    <name type="scientific">Fermentimicrarchaeum limneticum</name>
    <dbReference type="NCBI Taxonomy" id="2795018"/>
    <lineage>
        <taxon>Archaea</taxon>
        <taxon>Candidatus Micrarchaeota</taxon>
        <taxon>Candidatus Fermentimicrarchaeales</taxon>
        <taxon>Candidatus Fermentimicrarchaeaceae</taxon>
        <taxon>Candidatus Fermentimicrarchaeum</taxon>
    </lineage>
</organism>
<evidence type="ECO:0000313" key="2">
    <source>
        <dbReference type="Proteomes" id="UP000510821"/>
    </source>
</evidence>
<dbReference type="Proteomes" id="UP000510821">
    <property type="component" value="Chromosome"/>
</dbReference>
<dbReference type="EMBL" id="CP058998">
    <property type="protein sequence ID" value="QLJ52225.1"/>
    <property type="molecule type" value="Genomic_DNA"/>
</dbReference>
<dbReference type="Gene3D" id="2.10.110.10">
    <property type="entry name" value="Cysteine Rich Protein"/>
    <property type="match status" value="1"/>
</dbReference>
<evidence type="ECO:0008006" key="3">
    <source>
        <dbReference type="Google" id="ProtNLM"/>
    </source>
</evidence>
<proteinExistence type="predicted"/>
<reference evidence="2" key="1">
    <citation type="submission" date="2020-07" db="EMBL/GenBank/DDBJ databases">
        <title>Metabolic diversity and evolutionary history of the archaeal phylum ###Micrarchaeota### uncovered from a freshwater lake metagenome.</title>
        <authorList>
            <person name="Kadnikov V.V."/>
            <person name="Savvichev A.S."/>
            <person name="Mardanov A.V."/>
            <person name="Beletsky A.V."/>
            <person name="Chupakov A.V."/>
            <person name="Kokryatskaya N.M."/>
            <person name="Pimenov N.V."/>
            <person name="Ravin N.V."/>
        </authorList>
    </citation>
    <scope>NUCLEOTIDE SEQUENCE [LARGE SCALE GENOMIC DNA]</scope>
</reference>
<dbReference type="KEGG" id="flt:Sv326_0050"/>
<name>A0A7D5XBA8_FERL1</name>
<dbReference type="AlphaFoldDB" id="A0A7D5XBA8"/>
<evidence type="ECO:0000313" key="1">
    <source>
        <dbReference type="EMBL" id="QLJ52225.1"/>
    </source>
</evidence>
<gene>
    <name evidence="1" type="ORF">Sv326_0050</name>
</gene>
<sequence>MGAEPPECGAKLSASLDFHCLECGRHVEEYEGAWFSGRKICSECYHRKDGRRCARCFRRLESWQTRVFSDGCEYCEVCFLILSERSANRGRSAWGEQFALS</sequence>
<protein>
    <recommendedName>
        <fullName evidence="3">LIM zinc-binding domain-containing protein</fullName>
    </recommendedName>
</protein>
<accession>A0A7D5XBA8</accession>